<evidence type="ECO:0000256" key="2">
    <source>
        <dbReference type="ARBA" id="ARBA00023015"/>
    </source>
</evidence>
<name>M1WUR7_PSEP2</name>
<dbReference type="GO" id="GO:0003677">
    <property type="term" value="F:DNA binding"/>
    <property type="evidence" value="ECO:0007669"/>
    <property type="project" value="UniProtKB-KW"/>
</dbReference>
<dbReference type="AlphaFoldDB" id="M1WUR7"/>
<dbReference type="Gene3D" id="1.10.10.10">
    <property type="entry name" value="Winged helix-like DNA-binding domain superfamily/Winged helix DNA-binding domain"/>
    <property type="match status" value="1"/>
</dbReference>
<dbReference type="SUPFAM" id="SSF88659">
    <property type="entry name" value="Sigma3 and sigma4 domains of RNA polymerase sigma factors"/>
    <property type="match status" value="1"/>
</dbReference>
<dbReference type="GO" id="GO:0006352">
    <property type="term" value="P:DNA-templated transcription initiation"/>
    <property type="evidence" value="ECO:0007669"/>
    <property type="project" value="InterPro"/>
</dbReference>
<reference evidence="9" key="2">
    <citation type="journal article" date="2013" name="Stand. Genomic Sci.">
        <title>Complete genome sequence of Desulfocapsa sulfexigens, a marine deltaproteobacterium specialized in disproportionating inorganic sulfur compounds.</title>
        <authorList>
            <person name="Finster K.W."/>
            <person name="Kjeldsen K.U."/>
            <person name="Kube M."/>
            <person name="Reinhardt R."/>
            <person name="Mussmann M."/>
            <person name="Amann R."/>
            <person name="Schreiber L."/>
        </authorList>
    </citation>
    <scope>NUCLEOTIDE SEQUENCE [LARGE SCALE GENOMIC DNA]</scope>
    <source>
        <strain evidence="9">DSM 10523 / SB164P1</strain>
    </source>
</reference>
<dbReference type="InterPro" id="IPR013249">
    <property type="entry name" value="RNA_pol_sigma70_r4_t2"/>
</dbReference>
<comment type="similarity">
    <text evidence="1">Belongs to the sigma-70 factor family. ECF subfamily.</text>
</comment>
<keyword evidence="4" id="KW-0238">DNA-binding</keyword>
<dbReference type="InterPro" id="IPR036388">
    <property type="entry name" value="WH-like_DNA-bd_sf"/>
</dbReference>
<evidence type="ECO:0000313" key="9">
    <source>
        <dbReference type="Proteomes" id="UP000011724"/>
    </source>
</evidence>
<feature type="domain" description="RNA polymerase sigma-70 region 2" evidence="6">
    <location>
        <begin position="31"/>
        <end position="89"/>
    </location>
</feature>
<dbReference type="InterPro" id="IPR039425">
    <property type="entry name" value="RNA_pol_sigma-70-like"/>
</dbReference>
<dbReference type="STRING" id="1322246.BN4_10571"/>
<dbReference type="SUPFAM" id="SSF88946">
    <property type="entry name" value="Sigma2 domain of RNA polymerase sigma factors"/>
    <property type="match status" value="1"/>
</dbReference>
<keyword evidence="9" id="KW-1185">Reference proteome</keyword>
<feature type="domain" description="RNA polymerase sigma factor 70 region 4 type 2" evidence="7">
    <location>
        <begin position="127"/>
        <end position="171"/>
    </location>
</feature>
<dbReference type="eggNOG" id="COG1595">
    <property type="taxonomic scope" value="Bacteria"/>
</dbReference>
<dbReference type="PANTHER" id="PTHR43133:SF8">
    <property type="entry name" value="RNA POLYMERASE SIGMA FACTOR HI_1459-RELATED"/>
    <property type="match status" value="1"/>
</dbReference>
<evidence type="ECO:0000313" key="8">
    <source>
        <dbReference type="EMBL" id="CCH47808.1"/>
    </source>
</evidence>
<dbReference type="Proteomes" id="UP000011724">
    <property type="component" value="Chromosome"/>
</dbReference>
<reference evidence="8 9" key="1">
    <citation type="journal article" date="2013" name="PLoS ONE">
        <title>The first genomic and proteomic characterization of a deep-sea sulfate reducer: insights into the piezophilic lifestyle of Desulfovibrio piezophilus.</title>
        <authorList>
            <person name="Pradel N."/>
            <person name="Ji B."/>
            <person name="Gimenez G."/>
            <person name="Talla E."/>
            <person name="Lenoble P."/>
            <person name="Garel M."/>
            <person name="Tamburini C."/>
            <person name="Fourquet P."/>
            <person name="Lebrun R."/>
            <person name="Bertin P."/>
            <person name="Denis Y."/>
            <person name="Pophillat M."/>
            <person name="Barbe V."/>
            <person name="Ollivier B."/>
            <person name="Dolla A."/>
        </authorList>
    </citation>
    <scope>NUCLEOTIDE SEQUENCE [LARGE SCALE GENOMIC DNA]</scope>
    <source>
        <strain evidence="9">DSM 10523 / SB164P1</strain>
    </source>
</reference>
<keyword evidence="2" id="KW-0805">Transcription regulation</keyword>
<dbReference type="Pfam" id="PF04542">
    <property type="entry name" value="Sigma70_r2"/>
    <property type="match status" value="1"/>
</dbReference>
<dbReference type="RefSeq" id="WP_015413862.1">
    <property type="nucleotide sequence ID" value="NC_020409.1"/>
</dbReference>
<dbReference type="InterPro" id="IPR013324">
    <property type="entry name" value="RNA_pol_sigma_r3/r4-like"/>
</dbReference>
<dbReference type="KEGG" id="dpi:BN4_10571"/>
<dbReference type="InterPro" id="IPR014284">
    <property type="entry name" value="RNA_pol_sigma-70_dom"/>
</dbReference>
<evidence type="ECO:0000256" key="5">
    <source>
        <dbReference type="ARBA" id="ARBA00023163"/>
    </source>
</evidence>
<dbReference type="Gene3D" id="1.10.1740.10">
    <property type="match status" value="1"/>
</dbReference>
<protein>
    <submittedName>
        <fullName evidence="8">Putative sigma-70 factor, ECF subfamily</fullName>
    </submittedName>
</protein>
<evidence type="ECO:0000256" key="3">
    <source>
        <dbReference type="ARBA" id="ARBA00023082"/>
    </source>
</evidence>
<dbReference type="GO" id="GO:0016987">
    <property type="term" value="F:sigma factor activity"/>
    <property type="evidence" value="ECO:0007669"/>
    <property type="project" value="UniProtKB-KW"/>
</dbReference>
<accession>M1WUR7</accession>
<dbReference type="HOGENOM" id="CLU_047691_12_3_7"/>
<proteinExistence type="inferred from homology"/>
<dbReference type="InterPro" id="IPR013325">
    <property type="entry name" value="RNA_pol_sigma_r2"/>
</dbReference>
<keyword evidence="5" id="KW-0804">Transcription</keyword>
<dbReference type="OrthoDB" id="8684701at2"/>
<sequence>MNNKDKRNAEVLCINYDDSFKKLYRASFDSLVLYLKTQFRSCPQQAEDIAQNAFEKIATRKNPGPIGNIKAFLWRTAHNIAISDIRSKRLATKYHAETKNLYGQEEEYPLTPERILEGKEQIGLAVQTLRQMPEQRRRAFILTRIEGLSHTKASEKLGISRPAVSKHVARATSDLYTALHNELRSSTKK</sequence>
<keyword evidence="3" id="KW-0731">Sigma factor</keyword>
<organism evidence="8 9">
    <name type="scientific">Pseudodesulfovibrio piezophilus (strain DSM 21447 / JCM 15486 / C1TLV30)</name>
    <name type="common">Desulfovibrio piezophilus</name>
    <dbReference type="NCBI Taxonomy" id="1322246"/>
    <lineage>
        <taxon>Bacteria</taxon>
        <taxon>Pseudomonadati</taxon>
        <taxon>Thermodesulfobacteriota</taxon>
        <taxon>Desulfovibrionia</taxon>
        <taxon>Desulfovibrionales</taxon>
        <taxon>Desulfovibrionaceae</taxon>
    </lineage>
</organism>
<evidence type="ECO:0000256" key="4">
    <source>
        <dbReference type="ARBA" id="ARBA00023125"/>
    </source>
</evidence>
<evidence type="ECO:0000259" key="7">
    <source>
        <dbReference type="Pfam" id="PF08281"/>
    </source>
</evidence>
<evidence type="ECO:0000256" key="1">
    <source>
        <dbReference type="ARBA" id="ARBA00010641"/>
    </source>
</evidence>
<dbReference type="NCBIfam" id="TIGR02937">
    <property type="entry name" value="sigma70-ECF"/>
    <property type="match status" value="1"/>
</dbReference>
<dbReference type="EMBL" id="FO203427">
    <property type="protein sequence ID" value="CCH47808.1"/>
    <property type="molecule type" value="Genomic_DNA"/>
</dbReference>
<gene>
    <name evidence="8" type="ordered locus">BN4_10571</name>
</gene>
<dbReference type="InterPro" id="IPR007627">
    <property type="entry name" value="RNA_pol_sigma70_r2"/>
</dbReference>
<dbReference type="Pfam" id="PF08281">
    <property type="entry name" value="Sigma70_r4_2"/>
    <property type="match status" value="1"/>
</dbReference>
<dbReference type="PATRIC" id="fig|879567.3.peg.590"/>
<evidence type="ECO:0000259" key="6">
    <source>
        <dbReference type="Pfam" id="PF04542"/>
    </source>
</evidence>
<dbReference type="PANTHER" id="PTHR43133">
    <property type="entry name" value="RNA POLYMERASE ECF-TYPE SIGMA FACTO"/>
    <property type="match status" value="1"/>
</dbReference>